<dbReference type="AlphaFoldDB" id="R2XG98"/>
<protein>
    <recommendedName>
        <fullName evidence="9">Mga helix-turn-helix domain-containing protein</fullName>
    </recommendedName>
</protein>
<feature type="domain" description="Mga helix-turn-helix" evidence="3">
    <location>
        <begin position="85"/>
        <end position="168"/>
    </location>
</feature>
<name>R2XG98_9ENTE</name>
<organism evidence="5 7">
    <name type="scientific">Enterococcus gilvus ATCC BAA-350</name>
    <dbReference type="NCBI Taxonomy" id="1158614"/>
    <lineage>
        <taxon>Bacteria</taxon>
        <taxon>Bacillati</taxon>
        <taxon>Bacillota</taxon>
        <taxon>Bacilli</taxon>
        <taxon>Lactobacillales</taxon>
        <taxon>Enterococcaceae</taxon>
        <taxon>Enterococcus</taxon>
    </lineage>
</organism>
<dbReference type="PANTHER" id="PTHR30185">
    <property type="entry name" value="CRYPTIC BETA-GLUCOSIDE BGL OPERON ANTITERMINATOR"/>
    <property type="match status" value="1"/>
</dbReference>
<evidence type="ECO:0000313" key="7">
    <source>
        <dbReference type="Proteomes" id="UP000013750"/>
    </source>
</evidence>
<dbReference type="Proteomes" id="UP000014160">
    <property type="component" value="Unassembled WGS sequence"/>
</dbReference>
<dbReference type="eggNOG" id="COG3711">
    <property type="taxonomic scope" value="Bacteria"/>
</dbReference>
<dbReference type="HOGENOM" id="CLU_036476_3_0_9"/>
<evidence type="ECO:0000256" key="2">
    <source>
        <dbReference type="ARBA" id="ARBA00023163"/>
    </source>
</evidence>
<evidence type="ECO:0008006" key="9">
    <source>
        <dbReference type="Google" id="ProtNLM"/>
    </source>
</evidence>
<dbReference type="InterPro" id="IPR013199">
    <property type="entry name" value="HTH_Mga_DNA-bd_dom"/>
</dbReference>
<evidence type="ECO:0000313" key="8">
    <source>
        <dbReference type="Proteomes" id="UP000014160"/>
    </source>
</evidence>
<reference evidence="6 8" key="2">
    <citation type="submission" date="2013-03" db="EMBL/GenBank/DDBJ databases">
        <title>The Genome Sequence of Enterococcus gilvus ATCC BAA-350 (PacBio/Illumina hybrid assembly).</title>
        <authorList>
            <consortium name="The Broad Institute Genomics Platform"/>
            <consortium name="The Broad Institute Genome Sequencing Center for Infectious Disease"/>
            <person name="Earl A."/>
            <person name="Russ C."/>
            <person name="Gilmore M."/>
            <person name="Surin D."/>
            <person name="Walker B."/>
            <person name="Young S."/>
            <person name="Zeng Q."/>
            <person name="Gargeya S."/>
            <person name="Fitzgerald M."/>
            <person name="Haas B."/>
            <person name="Abouelleil A."/>
            <person name="Allen A.W."/>
            <person name="Alvarado L."/>
            <person name="Arachchi H.M."/>
            <person name="Berlin A.M."/>
            <person name="Chapman S.B."/>
            <person name="Gainer-Dewar J."/>
            <person name="Goldberg J."/>
            <person name="Griggs A."/>
            <person name="Gujja S."/>
            <person name="Hansen M."/>
            <person name="Howarth C."/>
            <person name="Imamovic A."/>
            <person name="Ireland A."/>
            <person name="Larimer J."/>
            <person name="McCowan C."/>
            <person name="Murphy C."/>
            <person name="Pearson M."/>
            <person name="Poon T.W."/>
            <person name="Priest M."/>
            <person name="Roberts A."/>
            <person name="Saif S."/>
            <person name="Shea T."/>
            <person name="Sisk P."/>
            <person name="Sykes S."/>
            <person name="Wortman J."/>
            <person name="Nusbaum C."/>
            <person name="Birren B."/>
        </authorList>
    </citation>
    <scope>NUCLEOTIDE SEQUENCE [LARGE SCALE GENOMIC DNA]</scope>
    <source>
        <strain evidence="6 8">ATCC BAA-350</strain>
    </source>
</reference>
<dbReference type="Pfam" id="PF08280">
    <property type="entry name" value="HTH_Mga"/>
    <property type="match status" value="1"/>
</dbReference>
<evidence type="ECO:0000259" key="4">
    <source>
        <dbReference type="Pfam" id="PF08280"/>
    </source>
</evidence>
<reference evidence="5 7" key="1">
    <citation type="submission" date="2013-02" db="EMBL/GenBank/DDBJ databases">
        <title>The Genome Sequence of Enterococcus gilvus ATCC BAA-350.</title>
        <authorList>
            <consortium name="The Broad Institute Genome Sequencing Platform"/>
            <consortium name="The Broad Institute Genome Sequencing Center for Infectious Disease"/>
            <person name="Earl A.M."/>
            <person name="Gilmore M.S."/>
            <person name="Lebreton F."/>
            <person name="Walker B."/>
            <person name="Young S.K."/>
            <person name="Zeng Q."/>
            <person name="Gargeya S."/>
            <person name="Fitzgerald M."/>
            <person name="Haas B."/>
            <person name="Abouelleil A."/>
            <person name="Alvarado L."/>
            <person name="Arachchi H.M."/>
            <person name="Berlin A.M."/>
            <person name="Chapman S.B."/>
            <person name="Dewar J."/>
            <person name="Goldberg J."/>
            <person name="Griggs A."/>
            <person name="Gujja S."/>
            <person name="Hansen M."/>
            <person name="Howarth C."/>
            <person name="Imamovic A."/>
            <person name="Larimer J."/>
            <person name="McCowan C."/>
            <person name="Murphy C."/>
            <person name="Neiman D."/>
            <person name="Pearson M."/>
            <person name="Priest M."/>
            <person name="Roberts A."/>
            <person name="Saif S."/>
            <person name="Shea T."/>
            <person name="Sisk P."/>
            <person name="Sykes S."/>
            <person name="Wortman J."/>
            <person name="Nusbaum C."/>
            <person name="Birren B."/>
        </authorList>
    </citation>
    <scope>NUCLEOTIDE SEQUENCE [LARGE SCALE GENOMIC DNA]</scope>
    <source>
        <strain evidence="5 7">ATCC BAA-350</strain>
    </source>
</reference>
<keyword evidence="8" id="KW-1185">Reference proteome</keyword>
<dbReference type="PATRIC" id="fig|1158614.3.peg.3574"/>
<comment type="caution">
    <text evidence="5">The sequence shown here is derived from an EMBL/GenBank/DDBJ whole genome shotgun (WGS) entry which is preliminary data.</text>
</comment>
<dbReference type="PANTHER" id="PTHR30185:SF13">
    <property type="entry name" value="LICABCH OPERON REGULATOR-RELATED"/>
    <property type="match status" value="1"/>
</dbReference>
<proteinExistence type="predicted"/>
<keyword evidence="1" id="KW-0805">Transcription regulation</keyword>
<accession>R2XG98</accession>
<dbReference type="InterPro" id="IPR050661">
    <property type="entry name" value="BglG_antiterminators"/>
</dbReference>
<evidence type="ECO:0000313" key="6">
    <source>
        <dbReference type="EMBL" id="EOW81082.1"/>
    </source>
</evidence>
<sequence length="496" mass="59567">MNKKIYSLLGKNNRKHISIIEILQNEENWITIEKVSEQLKISSRSTQRYIHHLKIIIDNCNQDRDLTIQLHYEKFKGLKLDINDFTTEILKTYILQEDENIKLLLDICTRKSKILSKYAEDNRLSSYAVRSSVLRINSLLKQHKLRISTNDLLIIGEEKRIRFYIYFFLWEITKNEEWPFDYVDENKIYQSIEQIEIDHAIVYSNIQKKRIAYFIAICLIRSRKNFNIKNIDDWDSYLNFSALKNDKEIAREKKKYQLFNENELLFLLVVIQMNFGMYQSSKIKSRILNYHRKYETDIYRATNIVFKEFQKAFFSIPKEYIESFYNFIFCTHLQIATLSDVLIDFDSYDVLETRPIPNELICKIHSFIEKMRGLISSNIFYMNDLLIRRYLLIFLFFERCATYQPQITLGIDCDMPFFIKELFKKKIARHFEGIYNLNIVETKIKSKKSSLIVTDLMEKNSFQENNICIVDYSLKSNDYLMIGKEIEKVLRKNNRK</sequence>
<dbReference type="EMBL" id="ASWH01000001">
    <property type="protein sequence ID" value="EOW81082.1"/>
    <property type="molecule type" value="Genomic_DNA"/>
</dbReference>
<dbReference type="Pfam" id="PF05043">
    <property type="entry name" value="Mga"/>
    <property type="match status" value="1"/>
</dbReference>
<dbReference type="OrthoDB" id="2175541at2"/>
<keyword evidence="2" id="KW-0804">Transcription</keyword>
<feature type="domain" description="M protein trans-acting positive regulator (MGA) HTH" evidence="4">
    <location>
        <begin position="17"/>
        <end position="55"/>
    </location>
</feature>
<dbReference type="RefSeq" id="WP_010781939.1">
    <property type="nucleotide sequence ID" value="NZ_ASWH01000001.1"/>
</dbReference>
<dbReference type="InterPro" id="IPR007737">
    <property type="entry name" value="Mga_HTH"/>
</dbReference>
<evidence type="ECO:0000259" key="3">
    <source>
        <dbReference type="Pfam" id="PF05043"/>
    </source>
</evidence>
<evidence type="ECO:0000313" key="5">
    <source>
        <dbReference type="EMBL" id="EOI53643.1"/>
    </source>
</evidence>
<dbReference type="Proteomes" id="UP000013750">
    <property type="component" value="Unassembled WGS sequence"/>
</dbReference>
<evidence type="ECO:0000256" key="1">
    <source>
        <dbReference type="ARBA" id="ARBA00023015"/>
    </source>
</evidence>
<dbReference type="EMBL" id="AJDQ01000012">
    <property type="protein sequence ID" value="EOI53643.1"/>
    <property type="molecule type" value="Genomic_DNA"/>
</dbReference>
<gene>
    <name evidence="6" type="ORF">I592_00367</name>
    <name evidence="5" type="ORF">UKC_03595</name>
</gene>